<organism evidence="2 3">
    <name type="scientific">Solanum verrucosum</name>
    <dbReference type="NCBI Taxonomy" id="315347"/>
    <lineage>
        <taxon>Eukaryota</taxon>
        <taxon>Viridiplantae</taxon>
        <taxon>Streptophyta</taxon>
        <taxon>Embryophyta</taxon>
        <taxon>Tracheophyta</taxon>
        <taxon>Spermatophyta</taxon>
        <taxon>Magnoliopsida</taxon>
        <taxon>eudicotyledons</taxon>
        <taxon>Gunneridae</taxon>
        <taxon>Pentapetalae</taxon>
        <taxon>asterids</taxon>
        <taxon>lamiids</taxon>
        <taxon>Solanales</taxon>
        <taxon>Solanaceae</taxon>
        <taxon>Solanoideae</taxon>
        <taxon>Solaneae</taxon>
        <taxon>Solanum</taxon>
    </lineage>
</organism>
<dbReference type="AlphaFoldDB" id="A0AAF0U1F6"/>
<feature type="compositionally biased region" description="Basic and acidic residues" evidence="1">
    <location>
        <begin position="21"/>
        <end position="37"/>
    </location>
</feature>
<keyword evidence="3" id="KW-1185">Reference proteome</keyword>
<reference evidence="2" key="1">
    <citation type="submission" date="2023-08" db="EMBL/GenBank/DDBJ databases">
        <title>A de novo genome assembly of Solanum verrucosum Schlechtendal, a Mexican diploid species geographically isolated from the other diploid A-genome species in potato relatives.</title>
        <authorList>
            <person name="Hosaka K."/>
        </authorList>
    </citation>
    <scope>NUCLEOTIDE SEQUENCE</scope>
    <source>
        <tissue evidence="2">Young leaves</tissue>
    </source>
</reference>
<feature type="compositionally biased region" description="Polar residues" evidence="1">
    <location>
        <begin position="10"/>
        <end position="20"/>
    </location>
</feature>
<name>A0AAF0U1F6_SOLVR</name>
<gene>
    <name evidence="2" type="ORF">MTR67_030892</name>
</gene>
<proteinExistence type="predicted"/>
<evidence type="ECO:0000256" key="1">
    <source>
        <dbReference type="SAM" id="MobiDB-lite"/>
    </source>
</evidence>
<dbReference type="Proteomes" id="UP001234989">
    <property type="component" value="Chromosome 7"/>
</dbReference>
<evidence type="ECO:0000313" key="2">
    <source>
        <dbReference type="EMBL" id="WMV37507.1"/>
    </source>
</evidence>
<dbReference type="EMBL" id="CP133618">
    <property type="protein sequence ID" value="WMV37507.1"/>
    <property type="molecule type" value="Genomic_DNA"/>
</dbReference>
<protein>
    <submittedName>
        <fullName evidence="2">Uncharacterized protein</fullName>
    </submittedName>
</protein>
<evidence type="ECO:0000313" key="3">
    <source>
        <dbReference type="Proteomes" id="UP001234989"/>
    </source>
</evidence>
<sequence>MARVGGPWFTTATPPQQSSEKSAKSRLTDRSTVRRSDNGPWSMSMDQDLLYPASDTNYGRLAWTANRSTGLDFMGPFVSLNRMNYIFLVVDYVSKLVEDVAL</sequence>
<feature type="region of interest" description="Disordered" evidence="1">
    <location>
        <begin position="1"/>
        <end position="47"/>
    </location>
</feature>
<accession>A0AAF0U1F6</accession>